<gene>
    <name evidence="3" type="ORF">PF004_g3572</name>
    <name evidence="2" type="ORF">PF010_g3796</name>
</gene>
<comment type="caution">
    <text evidence="3">The sequence shown here is derived from an EMBL/GenBank/DDBJ whole genome shotgun (WGS) entry which is preliminary data.</text>
</comment>
<dbReference type="Proteomes" id="UP000488956">
    <property type="component" value="Unassembled WGS sequence"/>
</dbReference>
<evidence type="ECO:0000313" key="5">
    <source>
        <dbReference type="Proteomes" id="UP000488956"/>
    </source>
</evidence>
<dbReference type="EMBL" id="QXGC01000114">
    <property type="protein sequence ID" value="KAE9249036.1"/>
    <property type="molecule type" value="Genomic_DNA"/>
</dbReference>
<protein>
    <submittedName>
        <fullName evidence="3">Uncharacterized protein</fullName>
    </submittedName>
</protein>
<dbReference type="Proteomes" id="UP000476176">
    <property type="component" value="Unassembled WGS sequence"/>
</dbReference>
<accession>A0A6G0PL22</accession>
<evidence type="ECO:0000313" key="2">
    <source>
        <dbReference type="EMBL" id="KAE9130592.1"/>
    </source>
</evidence>
<evidence type="ECO:0000256" key="1">
    <source>
        <dbReference type="SAM" id="MobiDB-lite"/>
    </source>
</evidence>
<evidence type="ECO:0000313" key="3">
    <source>
        <dbReference type="EMBL" id="KAE9249036.1"/>
    </source>
</evidence>
<dbReference type="EMBL" id="QXFX01000123">
    <property type="protein sequence ID" value="KAE9130592.1"/>
    <property type="molecule type" value="Genomic_DNA"/>
</dbReference>
<sequence>MCPKVLGRQHPPDYGAQSPPMHHPNVASCHRSALFGAVAAKCFGVCRDRQCAIINKMRQDLRPFADIDEVAIMGLSTSSNVHVPFGASHDNVGAQNAQ</sequence>
<name>A0A6G0PL22_9STRA</name>
<evidence type="ECO:0000313" key="4">
    <source>
        <dbReference type="Proteomes" id="UP000476176"/>
    </source>
</evidence>
<feature type="region of interest" description="Disordered" evidence="1">
    <location>
        <begin position="1"/>
        <end position="22"/>
    </location>
</feature>
<reference evidence="4 5" key="1">
    <citation type="submission" date="2018-09" db="EMBL/GenBank/DDBJ databases">
        <title>Genomic investigation of the strawberry pathogen Phytophthora fragariae indicates pathogenicity is determined by transcriptional variation in three key races.</title>
        <authorList>
            <person name="Adams T.M."/>
            <person name="Armitage A.D."/>
            <person name="Sobczyk M.K."/>
            <person name="Bates H.J."/>
            <person name="Dunwell J.M."/>
            <person name="Nellist C.F."/>
            <person name="Harrison R.J."/>
        </authorList>
    </citation>
    <scope>NUCLEOTIDE SEQUENCE [LARGE SCALE GENOMIC DNA]</scope>
    <source>
        <strain evidence="3 4">BC-23</strain>
        <strain evidence="2 5">ONT-3</strain>
    </source>
</reference>
<organism evidence="3 4">
    <name type="scientific">Phytophthora fragariae</name>
    <dbReference type="NCBI Taxonomy" id="53985"/>
    <lineage>
        <taxon>Eukaryota</taxon>
        <taxon>Sar</taxon>
        <taxon>Stramenopiles</taxon>
        <taxon>Oomycota</taxon>
        <taxon>Peronosporomycetes</taxon>
        <taxon>Peronosporales</taxon>
        <taxon>Peronosporaceae</taxon>
        <taxon>Phytophthora</taxon>
    </lineage>
</organism>
<dbReference type="AlphaFoldDB" id="A0A6G0PL22"/>
<proteinExistence type="predicted"/>